<dbReference type="NCBIfam" id="TIGR01352">
    <property type="entry name" value="tonB_Cterm"/>
    <property type="match status" value="1"/>
</dbReference>
<keyword evidence="4" id="KW-1003">Cell membrane</keyword>
<accession>A0AAU8FIN0</accession>
<evidence type="ECO:0000256" key="1">
    <source>
        <dbReference type="ARBA" id="ARBA00004383"/>
    </source>
</evidence>
<sequence length="161" mass="17689">MNSTIYFGLLFTVVVLRPAPGFAQKHTGSKQVTPSIPIDTGLAKAITAPAVPVQMSRDKVFGDPEQQPEYPGGTPALYRFITTNLKMPGEAKRAGVSGRVYVSFLVEETGKITDVKVLKRLGFGCDEEAVRLVESMPEWKPGKLFGKPQKVRYFLPISFVN</sequence>
<dbReference type="InterPro" id="IPR051045">
    <property type="entry name" value="TonB-dependent_transducer"/>
</dbReference>
<evidence type="ECO:0000256" key="6">
    <source>
        <dbReference type="ARBA" id="ARBA00022692"/>
    </source>
</evidence>
<keyword evidence="5" id="KW-0997">Cell inner membrane</keyword>
<keyword evidence="9" id="KW-0472">Membrane</keyword>
<dbReference type="PANTHER" id="PTHR33446:SF2">
    <property type="entry name" value="PROTEIN TONB"/>
    <property type="match status" value="1"/>
</dbReference>
<dbReference type="AlphaFoldDB" id="A0AAU8FIN0"/>
<evidence type="ECO:0000256" key="4">
    <source>
        <dbReference type="ARBA" id="ARBA00022475"/>
    </source>
</evidence>
<dbReference type="InterPro" id="IPR037682">
    <property type="entry name" value="TonB_C"/>
</dbReference>
<dbReference type="GO" id="GO:0098797">
    <property type="term" value="C:plasma membrane protein complex"/>
    <property type="evidence" value="ECO:0007669"/>
    <property type="project" value="TreeGrafter"/>
</dbReference>
<dbReference type="Pfam" id="PF03544">
    <property type="entry name" value="TonB_C"/>
    <property type="match status" value="1"/>
</dbReference>
<evidence type="ECO:0000256" key="9">
    <source>
        <dbReference type="ARBA" id="ARBA00023136"/>
    </source>
</evidence>
<feature type="domain" description="TonB C-terminal" evidence="10">
    <location>
        <begin position="72"/>
        <end position="161"/>
    </location>
</feature>
<organism evidence="11">
    <name type="scientific">Dyadobacter sp. 676</name>
    <dbReference type="NCBI Taxonomy" id="3088362"/>
    <lineage>
        <taxon>Bacteria</taxon>
        <taxon>Pseudomonadati</taxon>
        <taxon>Bacteroidota</taxon>
        <taxon>Cytophagia</taxon>
        <taxon>Cytophagales</taxon>
        <taxon>Spirosomataceae</taxon>
        <taxon>Dyadobacter</taxon>
    </lineage>
</organism>
<proteinExistence type="inferred from homology"/>
<dbReference type="GO" id="GO:0031992">
    <property type="term" value="F:energy transducer activity"/>
    <property type="evidence" value="ECO:0007669"/>
    <property type="project" value="TreeGrafter"/>
</dbReference>
<dbReference type="Gene3D" id="3.30.1150.10">
    <property type="match status" value="1"/>
</dbReference>
<evidence type="ECO:0000256" key="8">
    <source>
        <dbReference type="ARBA" id="ARBA00022989"/>
    </source>
</evidence>
<comment type="similarity">
    <text evidence="2">Belongs to the TonB family.</text>
</comment>
<dbReference type="RefSeq" id="WP_353719057.1">
    <property type="nucleotide sequence ID" value="NZ_CP159289.1"/>
</dbReference>
<evidence type="ECO:0000256" key="7">
    <source>
        <dbReference type="ARBA" id="ARBA00022927"/>
    </source>
</evidence>
<dbReference type="InterPro" id="IPR006260">
    <property type="entry name" value="TonB/TolA_C"/>
</dbReference>
<evidence type="ECO:0000256" key="3">
    <source>
        <dbReference type="ARBA" id="ARBA00022448"/>
    </source>
</evidence>
<evidence type="ECO:0000256" key="5">
    <source>
        <dbReference type="ARBA" id="ARBA00022519"/>
    </source>
</evidence>
<evidence type="ECO:0000259" key="10">
    <source>
        <dbReference type="PROSITE" id="PS52015"/>
    </source>
</evidence>
<dbReference type="EMBL" id="CP159289">
    <property type="protein sequence ID" value="XCH23733.1"/>
    <property type="molecule type" value="Genomic_DNA"/>
</dbReference>
<keyword evidence="8" id="KW-1133">Transmembrane helix</keyword>
<evidence type="ECO:0000313" key="11">
    <source>
        <dbReference type="EMBL" id="XCH23733.1"/>
    </source>
</evidence>
<dbReference type="GO" id="GO:0015031">
    <property type="term" value="P:protein transport"/>
    <property type="evidence" value="ECO:0007669"/>
    <property type="project" value="UniProtKB-KW"/>
</dbReference>
<protein>
    <submittedName>
        <fullName evidence="11">Energy transducer TonB</fullName>
    </submittedName>
</protein>
<name>A0AAU8FIN0_9BACT</name>
<comment type="subcellular location">
    <subcellularLocation>
        <location evidence="1">Cell inner membrane</location>
        <topology evidence="1">Single-pass membrane protein</topology>
        <orientation evidence="1">Periplasmic side</orientation>
    </subcellularLocation>
</comment>
<keyword evidence="3" id="KW-0813">Transport</keyword>
<evidence type="ECO:0000256" key="2">
    <source>
        <dbReference type="ARBA" id="ARBA00006555"/>
    </source>
</evidence>
<keyword evidence="6" id="KW-0812">Transmembrane</keyword>
<gene>
    <name evidence="11" type="ORF">ABV298_26025</name>
</gene>
<dbReference type="PROSITE" id="PS52015">
    <property type="entry name" value="TONB_CTD"/>
    <property type="match status" value="1"/>
</dbReference>
<keyword evidence="7" id="KW-0653">Protein transport</keyword>
<reference evidence="11" key="1">
    <citation type="submission" date="2024-06" db="EMBL/GenBank/DDBJ databases">
        <title>Sequencing and assembly of the genome of Dyadobacter sp. strain 676, a symbiont of Cyamopsis tetragonoloba.</title>
        <authorList>
            <person name="Guro P."/>
            <person name="Sazanova A."/>
            <person name="Kuznetsova I."/>
            <person name="Belimov A."/>
            <person name="Safronova V."/>
        </authorList>
    </citation>
    <scope>NUCLEOTIDE SEQUENCE</scope>
    <source>
        <strain evidence="11">676</strain>
    </source>
</reference>
<dbReference type="GO" id="GO:0055085">
    <property type="term" value="P:transmembrane transport"/>
    <property type="evidence" value="ECO:0007669"/>
    <property type="project" value="InterPro"/>
</dbReference>
<dbReference type="PANTHER" id="PTHR33446">
    <property type="entry name" value="PROTEIN TONB-RELATED"/>
    <property type="match status" value="1"/>
</dbReference>
<dbReference type="SUPFAM" id="SSF74653">
    <property type="entry name" value="TolA/TonB C-terminal domain"/>
    <property type="match status" value="1"/>
</dbReference>